<dbReference type="Pfam" id="PF11080">
    <property type="entry name" value="GhoS"/>
    <property type="match status" value="1"/>
</dbReference>
<dbReference type="Proteomes" id="UP000014585">
    <property type="component" value="Unassembled WGS sequence"/>
</dbReference>
<protein>
    <submittedName>
        <fullName evidence="1">Uncharacterized protein</fullName>
    </submittedName>
</protein>
<gene>
    <name evidence="1" type="ORF">HMPREF0201_01693</name>
</gene>
<dbReference type="GO" id="GO:0004521">
    <property type="term" value="F:RNA endonuclease activity"/>
    <property type="evidence" value="ECO:0007669"/>
    <property type="project" value="InterPro"/>
</dbReference>
<evidence type="ECO:0000313" key="2">
    <source>
        <dbReference type="Proteomes" id="UP000014585"/>
    </source>
</evidence>
<dbReference type="InterPro" id="IPR038241">
    <property type="entry name" value="GhoS_sf"/>
</dbReference>
<accession>S3IVH3</accession>
<comment type="caution">
    <text evidence="1">The sequence shown here is derived from an EMBL/GenBank/DDBJ whole genome shotgun (WGS) entry which is preliminary data.</text>
</comment>
<proteinExistence type="predicted"/>
<evidence type="ECO:0000313" key="1">
    <source>
        <dbReference type="EMBL" id="EPF17713.1"/>
    </source>
</evidence>
<dbReference type="Gene3D" id="3.30.70.2360">
    <property type="match status" value="1"/>
</dbReference>
<dbReference type="InterPro" id="IPR022597">
    <property type="entry name" value="GhoS"/>
</dbReference>
<dbReference type="AlphaFoldDB" id="S3IVH3"/>
<dbReference type="PATRIC" id="fig|566551.4.peg.1566"/>
<reference evidence="1 2" key="1">
    <citation type="submission" date="2013-04" db="EMBL/GenBank/DDBJ databases">
        <authorList>
            <person name="Weinstock G."/>
            <person name="Sodergren E."/>
            <person name="Lobos E.A."/>
            <person name="Fulton L."/>
            <person name="Fulton R."/>
            <person name="Courtney L."/>
            <person name="Fronick C."/>
            <person name="O'Laughlin M."/>
            <person name="Godfrey J."/>
            <person name="Wilson R.M."/>
            <person name="Miner T."/>
            <person name="Farmer C."/>
            <person name="Delehaunty K."/>
            <person name="Cordes M."/>
            <person name="Minx P."/>
            <person name="Tomlinson C."/>
            <person name="Chen J."/>
            <person name="Wollam A."/>
            <person name="Pepin K.H."/>
            <person name="Palsikar V.B."/>
            <person name="Zhang X."/>
            <person name="Suruliraj S."/>
            <person name="Perna N.T."/>
            <person name="Plunkett G."/>
            <person name="Warren W."/>
            <person name="Mitreva M."/>
            <person name="Mardis E.R."/>
            <person name="Wilson R.K."/>
        </authorList>
    </citation>
    <scope>NUCLEOTIDE SEQUENCE [LARGE SCALE GENOMIC DNA]</scope>
    <source>
        <strain evidence="1 2">DSM 4568</strain>
    </source>
</reference>
<dbReference type="EMBL" id="ATDT01000010">
    <property type="protein sequence ID" value="EPF17713.1"/>
    <property type="molecule type" value="Genomic_DNA"/>
</dbReference>
<name>S3IVH3_9ENTR</name>
<organism evidence="1 2">
    <name type="scientific">Cedecea davisae DSM 4568</name>
    <dbReference type="NCBI Taxonomy" id="566551"/>
    <lineage>
        <taxon>Bacteria</taxon>
        <taxon>Pseudomonadati</taxon>
        <taxon>Pseudomonadota</taxon>
        <taxon>Gammaproteobacteria</taxon>
        <taxon>Enterobacterales</taxon>
        <taxon>Enterobacteriaceae</taxon>
        <taxon>Cedecea</taxon>
    </lineage>
</organism>
<dbReference type="HOGENOM" id="CLU_166689_0_0_6"/>
<dbReference type="STRING" id="566551.HMPREF0201_01693"/>
<sequence length="105" mass="11675">MLNLQDNNGVTMSDVERYVVTVKFEQQGLTEINELNNQLTLGGFTLTLTDDDGKVHELGPGNFGLTSTLDEQQVKELARGLGNVALGKEPEVAITRWEIWQKQKS</sequence>